<keyword evidence="3" id="KW-0004">4Fe-4S</keyword>
<keyword evidence="5" id="KW-0479">Metal-binding</keyword>
<dbReference type="PROSITE" id="PS00551">
    <property type="entry name" value="MOLYBDOPTERIN_PROK_1"/>
    <property type="match status" value="1"/>
</dbReference>
<dbReference type="AlphaFoldDB" id="A0AA37RY58"/>
<feature type="region of interest" description="Disordered" evidence="9">
    <location>
        <begin position="833"/>
        <end position="852"/>
    </location>
</feature>
<dbReference type="PANTHER" id="PTHR43742">
    <property type="entry name" value="TRIMETHYLAMINE-N-OXIDE REDUCTASE"/>
    <property type="match status" value="1"/>
</dbReference>
<dbReference type="SMART" id="SM00926">
    <property type="entry name" value="Molybdop_Fe4S4"/>
    <property type="match status" value="1"/>
</dbReference>
<dbReference type="InterPro" id="IPR027467">
    <property type="entry name" value="MopterinOxRdtase_cofactor_BS"/>
</dbReference>
<keyword evidence="7" id="KW-0408">Iron</keyword>
<evidence type="ECO:0000313" key="11">
    <source>
        <dbReference type="EMBL" id="GLP97094.1"/>
    </source>
</evidence>
<protein>
    <submittedName>
        <fullName evidence="11">Dimethyl sulfoxide reductase subunit A</fullName>
    </submittedName>
</protein>
<evidence type="ECO:0000256" key="3">
    <source>
        <dbReference type="ARBA" id="ARBA00022485"/>
    </source>
</evidence>
<dbReference type="Pfam" id="PF04879">
    <property type="entry name" value="Molybdop_Fe4S4"/>
    <property type="match status" value="1"/>
</dbReference>
<evidence type="ECO:0000259" key="10">
    <source>
        <dbReference type="PROSITE" id="PS51669"/>
    </source>
</evidence>
<evidence type="ECO:0000256" key="9">
    <source>
        <dbReference type="SAM" id="MobiDB-lite"/>
    </source>
</evidence>
<dbReference type="InterPro" id="IPR050612">
    <property type="entry name" value="Prok_Mopterin_Oxidored"/>
</dbReference>
<dbReference type="GO" id="GO:0051539">
    <property type="term" value="F:4 iron, 4 sulfur cluster binding"/>
    <property type="evidence" value="ECO:0007669"/>
    <property type="project" value="UniProtKB-KW"/>
</dbReference>
<feature type="compositionally biased region" description="Polar residues" evidence="9">
    <location>
        <begin position="837"/>
        <end position="852"/>
    </location>
</feature>
<dbReference type="PANTHER" id="PTHR43742:SF3">
    <property type="entry name" value="DIMETHYL SULFOXIDE REDUCTASE DMSA"/>
    <property type="match status" value="1"/>
</dbReference>
<name>A0AA37RY58_9GAMM</name>
<accession>A0AA37RY58</accession>
<keyword evidence="6" id="KW-0560">Oxidoreductase</keyword>
<dbReference type="SUPFAM" id="SSF53706">
    <property type="entry name" value="Formate dehydrogenase/DMSO reductase, domains 1-3"/>
    <property type="match status" value="1"/>
</dbReference>
<dbReference type="FunFam" id="2.40.40.20:FF:000010">
    <property type="entry name" value="Anaerobic dimethyl sulfoxide reductase subunit A"/>
    <property type="match status" value="1"/>
</dbReference>
<dbReference type="InterPro" id="IPR009010">
    <property type="entry name" value="Asp_de-COase-like_dom_sf"/>
</dbReference>
<dbReference type="PROSITE" id="PS51257">
    <property type="entry name" value="PROKAR_LIPOPROTEIN"/>
    <property type="match status" value="1"/>
</dbReference>
<dbReference type="GO" id="GO:0009061">
    <property type="term" value="P:anaerobic respiration"/>
    <property type="evidence" value="ECO:0007669"/>
    <property type="project" value="TreeGrafter"/>
</dbReference>
<comment type="caution">
    <text evidence="11">The sequence shown here is derived from an EMBL/GenBank/DDBJ whole genome shotgun (WGS) entry which is preliminary data.</text>
</comment>
<dbReference type="RefSeq" id="WP_095504389.1">
    <property type="nucleotide sequence ID" value="NZ_BSNC01000005.1"/>
</dbReference>
<dbReference type="Gene3D" id="2.40.40.20">
    <property type="match status" value="1"/>
</dbReference>
<dbReference type="EMBL" id="BSNC01000005">
    <property type="protein sequence ID" value="GLP97094.1"/>
    <property type="molecule type" value="Genomic_DNA"/>
</dbReference>
<dbReference type="NCBIfam" id="TIGR02166">
    <property type="entry name" value="dmsA_ynfE"/>
    <property type="match status" value="1"/>
</dbReference>
<keyword evidence="8" id="KW-0411">Iron-sulfur</keyword>
<dbReference type="CDD" id="cd02794">
    <property type="entry name" value="MopB_CT_DmsA-EC"/>
    <property type="match status" value="1"/>
</dbReference>
<dbReference type="Gene3D" id="3.40.228.10">
    <property type="entry name" value="Dimethylsulfoxide Reductase, domain 2"/>
    <property type="match status" value="1"/>
</dbReference>
<sequence length="852" mass="92664">MERRNFLKMSAALSCSATLVGCNSDKAPEEELPIDPPVDPPIDPPAPEGEQVNWSACLVNCGSNCPIKVYSEDGVITRVEAENITTDEYGVSHHIRPCPRGRSLKQRTYAPDRLTQPMKRVGKRGAGEFVPISWEQAYEEIASKLQSTAADYGNDAIYFHYGTGAYYGFASNTATWQRLLNLNGGFLNHHWDYSWAGAYSASMATYGDQWDSIGGSSLAEIENSDLFVGFGFNPNEIRMSGSGEGYDFVKALEKNQNGIEVWMVEPRYTDSMRGTEDRWLAIRPGTDAALAEAVIHEMISSGWVEANAKSFLDKCCVGYDKASLEAAKAELEAKGDEHAQYIDVEDNYKDYILGAGKYAAQGARTPEWAEPITGVPAADIKQLADKIMAANAPYISAGAGISRHANGDQSTRAVYMLAIMTGKIGNAGVSTGAMPTSFSLGVSGMPTGSNPIDVTIPVFSWSDAVVRGKEFTGLTDGVRFAASGSNELADNSEAKLTNDIKVIINAAGNALVNQHSDSNGTADILRDESKCEMIVVCDCWMTPSAKFADILLPDTTWLESEDLANDSYASGQMGYITMMSSSLKPLGESKSMYDICTGIAAKMGKESEYTEGRTSSEWVAKLYDETRGMNSDIDMPETLADAQTQGVFRKYVPGSTVSLQSFVQDPANNPRPTVSGKIEIFSISNAKKAATWTLRDKGDLITPLPQYVVTWDGFEDKVTAEDYPLQLCGYHTKGRTHSSFHNVPWLREAVEDAVWLNPMDANQRGLESGDLVQVWNTRGTIELPVRITPRVTPGVAMMGQGAWYQPDTDGRVGPSGHVVDVGGCINTLTKYHPSPVTKGNPQHTNRVQIKKA</sequence>
<dbReference type="InterPro" id="IPR006655">
    <property type="entry name" value="Mopterin_OxRdtase_prok_CS"/>
</dbReference>
<dbReference type="InterPro" id="IPR006963">
    <property type="entry name" value="Mopterin_OxRdtase_4Fe-4S_dom"/>
</dbReference>
<keyword evidence="4" id="KW-0500">Molybdenum</keyword>
<dbReference type="Gene3D" id="2.20.25.90">
    <property type="entry name" value="ADC-like domains"/>
    <property type="match status" value="1"/>
</dbReference>
<keyword evidence="12" id="KW-1185">Reference proteome</keyword>
<comment type="cofactor">
    <cofactor evidence="1">
        <name>Mo-bis(molybdopterin guanine dinucleotide)</name>
        <dbReference type="ChEBI" id="CHEBI:60539"/>
    </cofactor>
</comment>
<dbReference type="Pfam" id="PF01568">
    <property type="entry name" value="Molydop_binding"/>
    <property type="match status" value="1"/>
</dbReference>
<dbReference type="GO" id="GO:0030288">
    <property type="term" value="C:outer membrane-bounded periplasmic space"/>
    <property type="evidence" value="ECO:0007669"/>
    <property type="project" value="TreeGrafter"/>
</dbReference>
<comment type="similarity">
    <text evidence="2">Belongs to the prokaryotic molybdopterin-containing oxidoreductase family.</text>
</comment>
<evidence type="ECO:0000256" key="2">
    <source>
        <dbReference type="ARBA" id="ARBA00010312"/>
    </source>
</evidence>
<dbReference type="Gene3D" id="3.40.50.740">
    <property type="match status" value="2"/>
</dbReference>
<evidence type="ECO:0000256" key="6">
    <source>
        <dbReference type="ARBA" id="ARBA00023002"/>
    </source>
</evidence>
<dbReference type="SUPFAM" id="SSF50692">
    <property type="entry name" value="ADC-like"/>
    <property type="match status" value="1"/>
</dbReference>
<evidence type="ECO:0000256" key="8">
    <source>
        <dbReference type="ARBA" id="ARBA00023014"/>
    </source>
</evidence>
<dbReference type="Proteomes" id="UP001161422">
    <property type="component" value="Unassembled WGS sequence"/>
</dbReference>
<evidence type="ECO:0000256" key="7">
    <source>
        <dbReference type="ARBA" id="ARBA00023004"/>
    </source>
</evidence>
<evidence type="ECO:0000256" key="5">
    <source>
        <dbReference type="ARBA" id="ARBA00022723"/>
    </source>
</evidence>
<evidence type="ECO:0000256" key="4">
    <source>
        <dbReference type="ARBA" id="ARBA00022505"/>
    </source>
</evidence>
<evidence type="ECO:0000256" key="1">
    <source>
        <dbReference type="ARBA" id="ARBA00001942"/>
    </source>
</evidence>
<dbReference type="InterPro" id="IPR011888">
    <property type="entry name" value="Anaer_DMSO_reductase"/>
</dbReference>
<dbReference type="GO" id="GO:0009055">
    <property type="term" value="F:electron transfer activity"/>
    <property type="evidence" value="ECO:0007669"/>
    <property type="project" value="TreeGrafter"/>
</dbReference>
<evidence type="ECO:0000313" key="12">
    <source>
        <dbReference type="Proteomes" id="UP001161422"/>
    </source>
</evidence>
<dbReference type="InterPro" id="IPR006656">
    <property type="entry name" value="Mopterin_OxRdtase"/>
</dbReference>
<dbReference type="GO" id="GO:0009389">
    <property type="term" value="F:dimethyl sulfoxide reductase activity"/>
    <property type="evidence" value="ECO:0007669"/>
    <property type="project" value="InterPro"/>
</dbReference>
<dbReference type="GO" id="GO:0030151">
    <property type="term" value="F:molybdenum ion binding"/>
    <property type="evidence" value="ECO:0007669"/>
    <property type="project" value="InterPro"/>
</dbReference>
<organism evidence="11 12">
    <name type="scientific">Paraferrimonas sedimenticola</name>
    <dbReference type="NCBI Taxonomy" id="375674"/>
    <lineage>
        <taxon>Bacteria</taxon>
        <taxon>Pseudomonadati</taxon>
        <taxon>Pseudomonadota</taxon>
        <taxon>Gammaproteobacteria</taxon>
        <taxon>Alteromonadales</taxon>
        <taxon>Ferrimonadaceae</taxon>
        <taxon>Paraferrimonas</taxon>
    </lineage>
</organism>
<dbReference type="PROSITE" id="PS00490">
    <property type="entry name" value="MOLYBDOPTERIN_PROK_2"/>
    <property type="match status" value="1"/>
</dbReference>
<dbReference type="PROSITE" id="PS51669">
    <property type="entry name" value="4FE4S_MOW_BIS_MGD"/>
    <property type="match status" value="1"/>
</dbReference>
<feature type="domain" description="4Fe-4S Mo/W bis-MGD-type" evidence="10">
    <location>
        <begin position="50"/>
        <end position="112"/>
    </location>
</feature>
<gene>
    <name evidence="11" type="primary">dmsA_2</name>
    <name evidence="11" type="ORF">GCM10007895_24000</name>
</gene>
<reference evidence="11" key="1">
    <citation type="journal article" date="2014" name="Int. J. Syst. Evol. Microbiol.">
        <title>Complete genome sequence of Corynebacterium casei LMG S-19264T (=DSM 44701T), isolated from a smear-ripened cheese.</title>
        <authorList>
            <consortium name="US DOE Joint Genome Institute (JGI-PGF)"/>
            <person name="Walter F."/>
            <person name="Albersmeier A."/>
            <person name="Kalinowski J."/>
            <person name="Ruckert C."/>
        </authorList>
    </citation>
    <scope>NUCLEOTIDE SEQUENCE</scope>
    <source>
        <strain evidence="11">NBRC 101628</strain>
    </source>
</reference>
<dbReference type="Pfam" id="PF00384">
    <property type="entry name" value="Molybdopterin"/>
    <property type="match status" value="1"/>
</dbReference>
<dbReference type="GO" id="GO:0043546">
    <property type="term" value="F:molybdopterin cofactor binding"/>
    <property type="evidence" value="ECO:0007669"/>
    <property type="project" value="InterPro"/>
</dbReference>
<dbReference type="InterPro" id="IPR006657">
    <property type="entry name" value="MoPterin_dinucl-bd_dom"/>
</dbReference>
<reference evidence="11" key="2">
    <citation type="submission" date="2023-01" db="EMBL/GenBank/DDBJ databases">
        <title>Draft genome sequence of Paraferrimonas sedimenticola strain NBRC 101628.</title>
        <authorList>
            <person name="Sun Q."/>
            <person name="Mori K."/>
        </authorList>
    </citation>
    <scope>NUCLEOTIDE SEQUENCE</scope>
    <source>
        <strain evidence="11">NBRC 101628</strain>
    </source>
</reference>
<proteinExistence type="inferred from homology"/>